<keyword evidence="2" id="KW-0808">Transferase</keyword>
<dbReference type="GO" id="GO:0016301">
    <property type="term" value="F:kinase activity"/>
    <property type="evidence" value="ECO:0007669"/>
    <property type="project" value="UniProtKB-KW"/>
</dbReference>
<dbReference type="Pfam" id="PF01636">
    <property type="entry name" value="APH"/>
    <property type="match status" value="1"/>
</dbReference>
<evidence type="ECO:0000256" key="5">
    <source>
        <dbReference type="ARBA" id="ARBA00022840"/>
    </source>
</evidence>
<evidence type="ECO:0000313" key="8">
    <source>
        <dbReference type="Proteomes" id="UP000192333"/>
    </source>
</evidence>
<evidence type="ECO:0000259" key="6">
    <source>
        <dbReference type="Pfam" id="PF01636"/>
    </source>
</evidence>
<keyword evidence="3" id="KW-0547">Nucleotide-binding</keyword>
<protein>
    <submittedName>
        <fullName evidence="7">5-methylthioribose kinase</fullName>
    </submittedName>
</protein>
<organism evidence="7 8">
    <name type="scientific">Aquiflexum balticum DSM 16537</name>
    <dbReference type="NCBI Taxonomy" id="758820"/>
    <lineage>
        <taxon>Bacteria</taxon>
        <taxon>Pseudomonadati</taxon>
        <taxon>Bacteroidota</taxon>
        <taxon>Cytophagia</taxon>
        <taxon>Cytophagales</taxon>
        <taxon>Cyclobacteriaceae</taxon>
        <taxon>Aquiflexum</taxon>
    </lineage>
</organism>
<reference evidence="8" key="1">
    <citation type="submission" date="2017-04" db="EMBL/GenBank/DDBJ databases">
        <authorList>
            <person name="Varghese N."/>
            <person name="Submissions S."/>
        </authorList>
    </citation>
    <scope>NUCLEOTIDE SEQUENCE [LARGE SCALE GENOMIC DNA]</scope>
    <source>
        <strain evidence="8">DSM 16537</strain>
    </source>
</reference>
<dbReference type="PANTHER" id="PTHR34273">
    <property type="entry name" value="METHYLTHIORIBOSE KINASE"/>
    <property type="match status" value="1"/>
</dbReference>
<evidence type="ECO:0000256" key="3">
    <source>
        <dbReference type="ARBA" id="ARBA00022741"/>
    </source>
</evidence>
<keyword evidence="5" id="KW-0067">ATP-binding</keyword>
<keyword evidence="4 7" id="KW-0418">Kinase</keyword>
<dbReference type="Gene3D" id="3.30.200.20">
    <property type="entry name" value="Phosphorylase Kinase, domain 1"/>
    <property type="match status" value="1"/>
</dbReference>
<proteinExistence type="inferred from homology"/>
<keyword evidence="8" id="KW-1185">Reference proteome</keyword>
<evidence type="ECO:0000313" key="7">
    <source>
        <dbReference type="EMBL" id="SMD44589.1"/>
    </source>
</evidence>
<gene>
    <name evidence="7" type="ORF">SAMN00777080_3213</name>
</gene>
<dbReference type="AlphaFoldDB" id="A0A1W2H6V5"/>
<dbReference type="InterPro" id="IPR002575">
    <property type="entry name" value="Aminoglycoside_PTrfase"/>
</dbReference>
<dbReference type="InterPro" id="IPR011009">
    <property type="entry name" value="Kinase-like_dom_sf"/>
</dbReference>
<dbReference type="Proteomes" id="UP000192333">
    <property type="component" value="Chromosome I"/>
</dbReference>
<evidence type="ECO:0000256" key="1">
    <source>
        <dbReference type="ARBA" id="ARBA00010165"/>
    </source>
</evidence>
<dbReference type="STRING" id="758820.SAMN00777080_3213"/>
<dbReference type="SUPFAM" id="SSF56112">
    <property type="entry name" value="Protein kinase-like (PK-like)"/>
    <property type="match status" value="1"/>
</dbReference>
<evidence type="ECO:0000256" key="4">
    <source>
        <dbReference type="ARBA" id="ARBA00022777"/>
    </source>
</evidence>
<dbReference type="EMBL" id="LT838813">
    <property type="protein sequence ID" value="SMD44589.1"/>
    <property type="molecule type" value="Genomic_DNA"/>
</dbReference>
<dbReference type="RefSeq" id="WP_084121387.1">
    <property type="nucleotide sequence ID" value="NZ_LT838813.1"/>
</dbReference>
<name>A0A1W2H6V5_9BACT</name>
<dbReference type="Gene3D" id="3.90.1200.10">
    <property type="match status" value="1"/>
</dbReference>
<feature type="domain" description="Aminoglycoside phosphotransferase" evidence="6">
    <location>
        <begin position="34"/>
        <end position="274"/>
    </location>
</feature>
<sequence length="325" mass="36978">MQINLPLDAEQESYFRSKGWLSSEEEIQSYEKAGEGNMNVVIRLSTSKKNLILKQSRPYVQKYPQISAPVDRIWTEKAFYDHTSKNGFLSGFSPKILDFDENNHLLLLEDLGNSSDFMGIYSDNNILKKDEISILIDYLAKLHSSPINTFPGNQEMKKLNHEHIFIYPFMEDNGFDLDNIQLGLQEISMKFKKDTILKNKVLELGGKYMKTGTNLLHGDFYPGSWLKTPSGLKVIDPEFSFLGDAEFDLGVMIAHLKMAKFDPIQIAEVIKKYSDKSSLDADLLAKYTGVEILRRLIGLAQLPLKLELNEKLQLADEAAKMIKSP</sequence>
<comment type="similarity">
    <text evidence="1">Belongs to the methylthioribose kinase family.</text>
</comment>
<dbReference type="GO" id="GO:0005524">
    <property type="term" value="F:ATP binding"/>
    <property type="evidence" value="ECO:0007669"/>
    <property type="project" value="UniProtKB-KW"/>
</dbReference>
<dbReference type="PANTHER" id="PTHR34273:SF2">
    <property type="entry name" value="METHYLTHIORIBOSE KINASE"/>
    <property type="match status" value="1"/>
</dbReference>
<evidence type="ECO:0000256" key="2">
    <source>
        <dbReference type="ARBA" id="ARBA00022679"/>
    </source>
</evidence>
<accession>A0A1W2H6V5</accession>
<dbReference type="OrthoDB" id="9777791at2"/>